<feature type="region of interest" description="Disordered" evidence="1">
    <location>
        <begin position="1"/>
        <end position="23"/>
    </location>
</feature>
<sequence>MQDNSENQSNQNSRNDTNMPRKEMSLLEARPLSYIHPHEQDMFVELITPVREESAENNDVTEDDS</sequence>
<gene>
    <name evidence="2" type="ORF">Glove_132g36</name>
</gene>
<evidence type="ECO:0000313" key="3">
    <source>
        <dbReference type="Proteomes" id="UP000266861"/>
    </source>
</evidence>
<proteinExistence type="predicted"/>
<evidence type="ECO:0000313" key="2">
    <source>
        <dbReference type="EMBL" id="RHZ80680.1"/>
    </source>
</evidence>
<name>A0A397J7D4_9GLOM</name>
<evidence type="ECO:0000256" key="1">
    <source>
        <dbReference type="SAM" id="MobiDB-lite"/>
    </source>
</evidence>
<keyword evidence="3" id="KW-1185">Reference proteome</keyword>
<protein>
    <submittedName>
        <fullName evidence="2">Uncharacterized protein</fullName>
    </submittedName>
</protein>
<dbReference type="AlphaFoldDB" id="A0A397J7D4"/>
<reference evidence="2 3" key="1">
    <citation type="submission" date="2018-08" db="EMBL/GenBank/DDBJ databases">
        <title>Genome and evolution of the arbuscular mycorrhizal fungus Diversispora epigaea (formerly Glomus versiforme) and its bacterial endosymbionts.</title>
        <authorList>
            <person name="Sun X."/>
            <person name="Fei Z."/>
            <person name="Harrison M."/>
        </authorList>
    </citation>
    <scope>NUCLEOTIDE SEQUENCE [LARGE SCALE GENOMIC DNA]</scope>
    <source>
        <strain evidence="2 3">IT104</strain>
    </source>
</reference>
<feature type="compositionally biased region" description="Low complexity" evidence="1">
    <location>
        <begin position="1"/>
        <end position="15"/>
    </location>
</feature>
<comment type="caution">
    <text evidence="2">The sequence shown here is derived from an EMBL/GenBank/DDBJ whole genome shotgun (WGS) entry which is preliminary data.</text>
</comment>
<accession>A0A397J7D4</accession>
<dbReference type="Proteomes" id="UP000266861">
    <property type="component" value="Unassembled WGS sequence"/>
</dbReference>
<dbReference type="EMBL" id="PQFF01000123">
    <property type="protein sequence ID" value="RHZ80680.1"/>
    <property type="molecule type" value="Genomic_DNA"/>
</dbReference>
<organism evidence="2 3">
    <name type="scientific">Diversispora epigaea</name>
    <dbReference type="NCBI Taxonomy" id="1348612"/>
    <lineage>
        <taxon>Eukaryota</taxon>
        <taxon>Fungi</taxon>
        <taxon>Fungi incertae sedis</taxon>
        <taxon>Mucoromycota</taxon>
        <taxon>Glomeromycotina</taxon>
        <taxon>Glomeromycetes</taxon>
        <taxon>Diversisporales</taxon>
        <taxon>Diversisporaceae</taxon>
        <taxon>Diversispora</taxon>
    </lineage>
</organism>